<keyword evidence="1" id="KW-0732">Signal</keyword>
<evidence type="ECO:0000256" key="1">
    <source>
        <dbReference type="SAM" id="SignalP"/>
    </source>
</evidence>
<dbReference type="VEuPathDB" id="FungiDB:BO97DRAFT_425104"/>
<keyword evidence="3" id="KW-1185">Reference proteome</keyword>
<name>A0A395HWK1_ASPHC</name>
<evidence type="ECO:0000313" key="3">
    <source>
        <dbReference type="Proteomes" id="UP000248961"/>
    </source>
</evidence>
<dbReference type="EMBL" id="KZ824286">
    <property type="protein sequence ID" value="RAL11805.1"/>
    <property type="molecule type" value="Genomic_DNA"/>
</dbReference>
<sequence length="101" mass="10935">MKLLTTLIVNALALTASVQARDCTPGMNYCAGVLDDVDTRYNALMDSAIKQKYGNEWWSFVNQKGDFLYHCESGGGISIVSGCSWGCVNNGAGQSDTCRWA</sequence>
<accession>A0A395HWK1</accession>
<proteinExistence type="predicted"/>
<dbReference type="OrthoDB" id="4503345at2759"/>
<feature type="chain" id="PRO_5017305130" evidence="1">
    <location>
        <begin position="21"/>
        <end position="101"/>
    </location>
</feature>
<reference evidence="2 3" key="1">
    <citation type="submission" date="2018-02" db="EMBL/GenBank/DDBJ databases">
        <title>The genomes of Aspergillus section Nigri reveals drivers in fungal speciation.</title>
        <authorList>
            <consortium name="DOE Joint Genome Institute"/>
            <person name="Vesth T.C."/>
            <person name="Nybo J."/>
            <person name="Theobald S."/>
            <person name="Brandl J."/>
            <person name="Frisvad J.C."/>
            <person name="Nielsen K.F."/>
            <person name="Lyhne E.K."/>
            <person name="Kogle M.E."/>
            <person name="Kuo A."/>
            <person name="Riley R."/>
            <person name="Clum A."/>
            <person name="Nolan M."/>
            <person name="Lipzen A."/>
            <person name="Salamov A."/>
            <person name="Henrissat B."/>
            <person name="Wiebenga A."/>
            <person name="De vries R.P."/>
            <person name="Grigoriev I.V."/>
            <person name="Mortensen U.H."/>
            <person name="Andersen M.R."/>
            <person name="Baker S.E."/>
        </authorList>
    </citation>
    <scope>NUCLEOTIDE SEQUENCE [LARGE SCALE GENOMIC DNA]</scope>
    <source>
        <strain evidence="2 3">CBS 101889</strain>
    </source>
</reference>
<dbReference type="Proteomes" id="UP000248961">
    <property type="component" value="Unassembled WGS sequence"/>
</dbReference>
<organism evidence="2 3">
    <name type="scientific">Aspergillus homomorphus (strain CBS 101889)</name>
    <dbReference type="NCBI Taxonomy" id="1450537"/>
    <lineage>
        <taxon>Eukaryota</taxon>
        <taxon>Fungi</taxon>
        <taxon>Dikarya</taxon>
        <taxon>Ascomycota</taxon>
        <taxon>Pezizomycotina</taxon>
        <taxon>Eurotiomycetes</taxon>
        <taxon>Eurotiomycetidae</taxon>
        <taxon>Eurotiales</taxon>
        <taxon>Aspergillaceae</taxon>
        <taxon>Aspergillus</taxon>
        <taxon>Aspergillus subgen. Circumdati</taxon>
    </lineage>
</organism>
<dbReference type="AlphaFoldDB" id="A0A395HWK1"/>
<dbReference type="RefSeq" id="XP_025550959.1">
    <property type="nucleotide sequence ID" value="XM_025697043.1"/>
</dbReference>
<protein>
    <submittedName>
        <fullName evidence="2">Uncharacterized protein</fullName>
    </submittedName>
</protein>
<evidence type="ECO:0000313" key="2">
    <source>
        <dbReference type="EMBL" id="RAL11805.1"/>
    </source>
</evidence>
<feature type="signal peptide" evidence="1">
    <location>
        <begin position="1"/>
        <end position="20"/>
    </location>
</feature>
<dbReference type="GeneID" id="37201332"/>
<gene>
    <name evidence="2" type="ORF">BO97DRAFT_425104</name>
</gene>